<keyword evidence="2" id="KW-1185">Reference proteome</keyword>
<dbReference type="AlphaFoldDB" id="A0A9X1STG9"/>
<protein>
    <submittedName>
        <fullName evidence="1">Uncharacterized protein</fullName>
    </submittedName>
</protein>
<comment type="caution">
    <text evidence="1">The sequence shown here is derived from an EMBL/GenBank/DDBJ whole genome shotgun (WGS) entry which is preliminary data.</text>
</comment>
<accession>A0A9X1STG9</accession>
<name>A0A9X1STG9_9ACTN</name>
<evidence type="ECO:0000313" key="2">
    <source>
        <dbReference type="Proteomes" id="UP001138997"/>
    </source>
</evidence>
<evidence type="ECO:0000313" key="1">
    <source>
        <dbReference type="EMBL" id="MCD5311802.1"/>
    </source>
</evidence>
<dbReference type="Proteomes" id="UP001138997">
    <property type="component" value="Unassembled WGS sequence"/>
</dbReference>
<sequence>MLLALSATSAPARPLPQKAAATSTASIIRPQADIQRQWPGGTAGSAAAAIDDAVQQPTAVPGTDFIYARNANRITEVSLANLALDDRVPGSVTAWFYANTGATTRLKVDLVRGEQVLNTTTLTGGSGFAWRSLSTTQGLDQAVINALSLRFTSLDGGDTNLRAAYASVASAPCDSTHPALGGYGGFGGTRWPAACWNPFTAQSPFNRALPANARLHPRSAQIVQRMRTDLPKNKQVANFVAHNDGSSGEPTYYARSSDPLYTIHCTANTDDPNGFGSSPCPMEGEKIRIPAQAVPEGGRAADSSKPLYERADAHITVVDQSTGKLTSFWQVQTVPLPAGGGRINVAWAGDSPVDGTGLSTRGSATAANYSSLAGRIRAEELQAGKIDHALLIGVRCDSGQYVFPANHSGLPCTKSKPALATADAPAMGSLLRLNMTTAQIDALPAAVPTWKRTILKAMSQYGMYIGETGSSFYFNVETESGNQYTSRGAPDAWLSFAASNNWPQVAANADYPYAHRLGSMRANADGIDWDAMVWSKLVVLDPCVTQGNC</sequence>
<proteinExistence type="predicted"/>
<gene>
    <name evidence="1" type="ORF">LR394_12905</name>
</gene>
<organism evidence="1 2">
    <name type="scientific">Kineosporia babensis</name>
    <dbReference type="NCBI Taxonomy" id="499548"/>
    <lineage>
        <taxon>Bacteria</taxon>
        <taxon>Bacillati</taxon>
        <taxon>Actinomycetota</taxon>
        <taxon>Actinomycetes</taxon>
        <taxon>Kineosporiales</taxon>
        <taxon>Kineosporiaceae</taxon>
        <taxon>Kineosporia</taxon>
    </lineage>
</organism>
<dbReference type="EMBL" id="JAJOMB010000006">
    <property type="protein sequence ID" value="MCD5311802.1"/>
    <property type="molecule type" value="Genomic_DNA"/>
</dbReference>
<dbReference type="RefSeq" id="WP_231441378.1">
    <property type="nucleotide sequence ID" value="NZ_JAJOMB010000006.1"/>
</dbReference>
<reference evidence="1" key="1">
    <citation type="submission" date="2021-11" db="EMBL/GenBank/DDBJ databases">
        <title>Streptomyces corallinus and Kineosporia corallina sp. nov., two new coral-derived marine actinobacteria.</title>
        <authorList>
            <person name="Buangrab K."/>
            <person name="Sutthacheep M."/>
            <person name="Yeemin T."/>
            <person name="Harunari E."/>
            <person name="Igarashi Y."/>
            <person name="Sripreechasak P."/>
            <person name="Kanchanasin P."/>
            <person name="Tanasupawat S."/>
            <person name="Phongsopitanun W."/>
        </authorList>
    </citation>
    <scope>NUCLEOTIDE SEQUENCE</scope>
    <source>
        <strain evidence="1">JCM 31032</strain>
    </source>
</reference>